<reference evidence="3 4" key="1">
    <citation type="journal article" date="2019" name="Sci. Rep.">
        <title>Orb-weaving spider Araneus ventricosus genome elucidates the spidroin gene catalogue.</title>
        <authorList>
            <person name="Kono N."/>
            <person name="Nakamura H."/>
            <person name="Ohtoshi R."/>
            <person name="Moran D.A.P."/>
            <person name="Shinohara A."/>
            <person name="Yoshida Y."/>
            <person name="Fujiwara M."/>
            <person name="Mori M."/>
            <person name="Tomita M."/>
            <person name="Arakawa K."/>
        </authorList>
    </citation>
    <scope>NUCLEOTIDE SEQUENCE [LARGE SCALE GENOMIC DNA]</scope>
</reference>
<evidence type="ECO:0000313" key="4">
    <source>
        <dbReference type="Proteomes" id="UP000499080"/>
    </source>
</evidence>
<protein>
    <submittedName>
        <fullName evidence="3">PiggyBac transposable element-derived protein 4</fullName>
    </submittedName>
</protein>
<sequence>MYHQINHRIVTNFSVKNTQEEKTLHLAFTAYFRTIYVTEIDAILFGSTSSEDEISSEDDDWPKLDRGNDSSVITDKAEIDTETEEDADDIDQSHQSIAIEEDGKGADKDRKISWTTAIDNFKIEVNSPNFCSGPVHNLPTGSYPSEYFKLFFTNSMCETVRVNTNKYAEYIQEKKNITHSKWKPVEFVEEIWNFLSVMLIMSLARLPKMSDYWASNPMLGNDMIKRTMTKDRFMEILRYFHLSNREEEKNPQGEGYNIMQKLDPFMKDLKLNFLKHFSPYRELSIDEALIKYKGRLGIVQYMPMKPAKLGIKVWMLCDSRLGYVYNFEPYCGKKDNVPRSEKGLGYDVIRFLCSCLKRTGHHIFFDRFFSSVLLMRDLLNAGQYSTGTIMLNRKYLPENIKEFKLKTAGESKCFQCIETPNLTCTIWKDKKEIALVSTANTYTIESTKRRIGGNVTSIPCPQTIRQYNKFMGGVDLADQKRQYYDVARKSYKWWFYMYRFLINTAVNNAHIIYTLTNMPNLKRPMNLYTFKMGLIASLIKNLRPSIATPTRIISHKHERVKIEGRKRVCRHCSSLKIKTLRNHAVESTWICQACKVCLCINCFEPYHNQRNLFQQLNAQ</sequence>
<dbReference type="PANTHER" id="PTHR46599:SF2">
    <property type="entry name" value="PIGGYBAC TRANSPOSABLE ELEMENT-DERIVED PROTEIN 4-LIKE"/>
    <property type="match status" value="1"/>
</dbReference>
<feature type="compositionally biased region" description="Acidic residues" evidence="1">
    <location>
        <begin position="50"/>
        <end position="60"/>
    </location>
</feature>
<dbReference type="Pfam" id="PF13843">
    <property type="entry name" value="DDE_Tnp_1_7"/>
    <property type="match status" value="1"/>
</dbReference>
<dbReference type="EMBL" id="BGPR01004816">
    <property type="protein sequence ID" value="GBN03655.1"/>
    <property type="molecule type" value="Genomic_DNA"/>
</dbReference>
<dbReference type="OrthoDB" id="6422351at2759"/>
<dbReference type="PANTHER" id="PTHR46599">
    <property type="entry name" value="PIGGYBAC TRANSPOSABLE ELEMENT-DERIVED PROTEIN 4"/>
    <property type="match status" value="1"/>
</dbReference>
<proteinExistence type="predicted"/>
<feature type="compositionally biased region" description="Acidic residues" evidence="1">
    <location>
        <begin position="80"/>
        <end position="90"/>
    </location>
</feature>
<evidence type="ECO:0000313" key="3">
    <source>
        <dbReference type="EMBL" id="GBN03655.1"/>
    </source>
</evidence>
<gene>
    <name evidence="3" type="primary">PGBD4_113</name>
    <name evidence="3" type="ORF">AVEN_33917_1</name>
</gene>
<feature type="region of interest" description="Disordered" evidence="1">
    <location>
        <begin position="49"/>
        <end position="104"/>
    </location>
</feature>
<accession>A0A4Y2KMT1</accession>
<dbReference type="Proteomes" id="UP000499080">
    <property type="component" value="Unassembled WGS sequence"/>
</dbReference>
<evidence type="ECO:0000256" key="1">
    <source>
        <dbReference type="SAM" id="MobiDB-lite"/>
    </source>
</evidence>
<dbReference type="InterPro" id="IPR029526">
    <property type="entry name" value="PGBD"/>
</dbReference>
<organism evidence="3 4">
    <name type="scientific">Araneus ventricosus</name>
    <name type="common">Orbweaver spider</name>
    <name type="synonym">Epeira ventricosa</name>
    <dbReference type="NCBI Taxonomy" id="182803"/>
    <lineage>
        <taxon>Eukaryota</taxon>
        <taxon>Metazoa</taxon>
        <taxon>Ecdysozoa</taxon>
        <taxon>Arthropoda</taxon>
        <taxon>Chelicerata</taxon>
        <taxon>Arachnida</taxon>
        <taxon>Araneae</taxon>
        <taxon>Araneomorphae</taxon>
        <taxon>Entelegynae</taxon>
        <taxon>Araneoidea</taxon>
        <taxon>Araneidae</taxon>
        <taxon>Araneus</taxon>
    </lineage>
</organism>
<keyword evidence="4" id="KW-1185">Reference proteome</keyword>
<name>A0A4Y2KMT1_ARAVE</name>
<feature type="domain" description="PiggyBac transposable element-derived protein" evidence="2">
    <location>
        <begin position="144"/>
        <end position="510"/>
    </location>
</feature>
<dbReference type="AlphaFoldDB" id="A0A4Y2KMT1"/>
<evidence type="ECO:0000259" key="2">
    <source>
        <dbReference type="Pfam" id="PF13843"/>
    </source>
</evidence>
<comment type="caution">
    <text evidence="3">The sequence shown here is derived from an EMBL/GenBank/DDBJ whole genome shotgun (WGS) entry which is preliminary data.</text>
</comment>